<keyword evidence="4" id="KW-1185">Reference proteome</keyword>
<feature type="compositionally biased region" description="Low complexity" evidence="1">
    <location>
        <begin position="831"/>
        <end position="840"/>
    </location>
</feature>
<accession>A0A8C9QVD3</accession>
<feature type="compositionally biased region" description="Low complexity" evidence="1">
    <location>
        <begin position="934"/>
        <end position="964"/>
    </location>
</feature>
<feature type="compositionally biased region" description="Pro residues" evidence="1">
    <location>
        <begin position="720"/>
        <end position="729"/>
    </location>
</feature>
<dbReference type="PROSITE" id="PS51151">
    <property type="entry name" value="NAC_AB"/>
    <property type="match status" value="1"/>
</dbReference>
<feature type="compositionally biased region" description="Polar residues" evidence="1">
    <location>
        <begin position="322"/>
        <end position="336"/>
    </location>
</feature>
<feature type="region of interest" description="Disordered" evidence="1">
    <location>
        <begin position="313"/>
        <end position="407"/>
    </location>
</feature>
<dbReference type="PANTHER" id="PTHR21713">
    <property type="entry name" value="NASCENT POLYPEPTIDE ASSOCIATED COMPLEX ALPHA SUBUNIT-RELATED"/>
    <property type="match status" value="1"/>
</dbReference>
<dbReference type="FunFam" id="1.10.8.10:FF:000006">
    <property type="entry name" value="Putative nascent polypeptide-associated complex subunit alpha"/>
    <property type="match status" value="1"/>
</dbReference>
<dbReference type="GeneTree" id="ENSGT00440000033468"/>
<dbReference type="GO" id="GO:0005854">
    <property type="term" value="C:nascent polypeptide-associated complex"/>
    <property type="evidence" value="ECO:0007669"/>
    <property type="project" value="InterPro"/>
</dbReference>
<feature type="domain" description="NAC-A/B" evidence="2">
    <location>
        <begin position="1103"/>
        <end position="1168"/>
    </location>
</feature>
<feature type="compositionally biased region" description="Low complexity" evidence="1">
    <location>
        <begin position="1078"/>
        <end position="1090"/>
    </location>
</feature>
<feature type="compositionally biased region" description="Low complexity" evidence="1">
    <location>
        <begin position="643"/>
        <end position="659"/>
    </location>
</feature>
<organism evidence="3 4">
    <name type="scientific">Scleropages formosus</name>
    <name type="common">Asian bonytongue</name>
    <name type="synonym">Osteoglossum formosum</name>
    <dbReference type="NCBI Taxonomy" id="113540"/>
    <lineage>
        <taxon>Eukaryota</taxon>
        <taxon>Metazoa</taxon>
        <taxon>Chordata</taxon>
        <taxon>Craniata</taxon>
        <taxon>Vertebrata</taxon>
        <taxon>Euteleostomi</taxon>
        <taxon>Actinopterygii</taxon>
        <taxon>Neopterygii</taxon>
        <taxon>Teleostei</taxon>
        <taxon>Osteoglossocephala</taxon>
        <taxon>Osteoglossomorpha</taxon>
        <taxon>Osteoglossiformes</taxon>
        <taxon>Osteoglossidae</taxon>
        <taxon>Scleropages</taxon>
    </lineage>
</organism>
<feature type="compositionally biased region" description="Low complexity" evidence="1">
    <location>
        <begin position="390"/>
        <end position="399"/>
    </location>
</feature>
<dbReference type="Pfam" id="PF01849">
    <property type="entry name" value="NAC"/>
    <property type="match status" value="1"/>
</dbReference>
<reference evidence="3" key="2">
    <citation type="submission" date="2025-08" db="UniProtKB">
        <authorList>
            <consortium name="Ensembl"/>
        </authorList>
    </citation>
    <scope>IDENTIFICATION</scope>
</reference>
<dbReference type="Ensembl" id="ENSSFOT00015005187.2">
    <property type="protein sequence ID" value="ENSSFOP00015005103.2"/>
    <property type="gene ID" value="ENSSFOG00015003355.2"/>
</dbReference>
<dbReference type="InterPro" id="IPR002715">
    <property type="entry name" value="Nas_poly-pep-assoc_cplx_dom"/>
</dbReference>
<reference evidence="3 4" key="1">
    <citation type="submission" date="2019-04" db="EMBL/GenBank/DDBJ databases">
        <authorList>
            <consortium name="Wellcome Sanger Institute Data Sharing"/>
        </authorList>
    </citation>
    <scope>NUCLEOTIDE SEQUENCE [LARGE SCALE GENOMIC DNA]</scope>
</reference>
<proteinExistence type="predicted"/>
<feature type="compositionally biased region" description="Basic and acidic residues" evidence="1">
    <location>
        <begin position="880"/>
        <end position="896"/>
    </location>
</feature>
<dbReference type="Gene3D" id="1.10.8.10">
    <property type="entry name" value="DNA helicase RuvA subunit, C-terminal domain"/>
    <property type="match status" value="1"/>
</dbReference>
<dbReference type="InterPro" id="IPR038187">
    <property type="entry name" value="NAC_A/B_dom_sf"/>
</dbReference>
<dbReference type="CDD" id="cd14415">
    <property type="entry name" value="UBA_NACA_NACP1"/>
    <property type="match status" value="1"/>
</dbReference>
<dbReference type="Proteomes" id="UP000694397">
    <property type="component" value="Chromosome 19"/>
</dbReference>
<evidence type="ECO:0000313" key="3">
    <source>
        <dbReference type="Ensembl" id="ENSSFOP00015005103.2"/>
    </source>
</evidence>
<dbReference type="InterPro" id="IPR016641">
    <property type="entry name" value="EGD2/NACA0like"/>
</dbReference>
<feature type="compositionally biased region" description="Acidic residues" evidence="1">
    <location>
        <begin position="1064"/>
        <end position="1077"/>
    </location>
</feature>
<feature type="region of interest" description="Disordered" evidence="1">
    <location>
        <begin position="873"/>
        <end position="1114"/>
    </location>
</feature>
<feature type="compositionally biased region" description="Low complexity" evidence="1">
    <location>
        <begin position="11"/>
        <end position="24"/>
    </location>
</feature>
<name>A0A8C9QVD3_SCLFO</name>
<dbReference type="Gene3D" id="2.20.70.30">
    <property type="entry name" value="Nascent polypeptide-associated complex domain"/>
    <property type="match status" value="1"/>
</dbReference>
<reference evidence="3" key="3">
    <citation type="submission" date="2025-09" db="UniProtKB">
        <authorList>
            <consortium name="Ensembl"/>
        </authorList>
    </citation>
    <scope>IDENTIFICATION</scope>
</reference>
<feature type="compositionally biased region" description="Low complexity" evidence="1">
    <location>
        <begin position="671"/>
        <end position="719"/>
    </location>
</feature>
<evidence type="ECO:0000256" key="1">
    <source>
        <dbReference type="SAM" id="MobiDB-lite"/>
    </source>
</evidence>
<feature type="region of interest" description="Disordered" evidence="1">
    <location>
        <begin position="815"/>
        <end position="840"/>
    </location>
</feature>
<feature type="region of interest" description="Disordered" evidence="1">
    <location>
        <begin position="1"/>
        <end position="33"/>
    </location>
</feature>
<feature type="compositionally biased region" description="Basic and acidic residues" evidence="1">
    <location>
        <begin position="434"/>
        <end position="443"/>
    </location>
</feature>
<evidence type="ECO:0000259" key="2">
    <source>
        <dbReference type="PROSITE" id="PS51151"/>
    </source>
</evidence>
<dbReference type="Pfam" id="PF19026">
    <property type="entry name" value="UBA_HYPK"/>
    <property type="match status" value="1"/>
</dbReference>
<dbReference type="SMART" id="SM01407">
    <property type="entry name" value="NAC"/>
    <property type="match status" value="1"/>
</dbReference>
<feature type="region of interest" description="Disordered" evidence="1">
    <location>
        <begin position="426"/>
        <end position="447"/>
    </location>
</feature>
<dbReference type="OrthoDB" id="3169036at2759"/>
<dbReference type="FunFam" id="2.20.70.30:FF:000002">
    <property type="entry name" value="Nascent polypeptide-associated complex (NAC), alpha subunit"/>
    <property type="match status" value="1"/>
</dbReference>
<dbReference type="AlphaFoldDB" id="A0A8C9QVD3"/>
<protein>
    <submittedName>
        <fullName evidence="3">Nascent polypeptide-associated complex subunit alpha</fullName>
    </submittedName>
</protein>
<sequence length="1248" mass="128911">MPGEATEAVPATEQEMQQAQAETASGDLNTSKSQAISVHEAAQGVSGENLSMAAEVAGMSESCGMPESVLESTGLSVIGHDSEDLKLEFASKISAGKQNGDVISKVPGQVEVLVLPGVAEAVDINAQQHVDPKEEPAVNELGIAVEVTSSVRAENPTVVKELAVCGKQELEGEEQVISAEQESAAEETEMVAEERVPDVVDACSLECCTEDNKLVGELEAVQDPCITEKLLPASENVPSVEPAEETKGAEPQSVFHEQTCTEHVVSDVVVEKSGSSAEDAKAFEGLSPVQEPATIEQPVLDVVDALSGEIPAEEAKPAEALSATQKSATTEQQTMDSVHLPSVESLKEQQTKVPDNVQAPPGESLVEERAKAAGKQSDEEPTVYEQPVTDVVDVSSGDSPAEEQAKSVKALLGQEPMASAQLLPDVVDAPSGESPKEQTRAPEKQLPVQKPAAFEQSVLDIVDATSAKLSVECMAAVEAVGVPENTGGQKHESQEPSASIPLAADDVDDPVGTIPVGLASENSCIIQVAESSMPVGHSDRLANENMIPENPQQACGKNEYDKNEGMGSLTATATEVAMPTINFTITIPNEVATQSGDLVTALSEAVQTELASSWPGQPVAAQKASAPAPPAAVAAEKKPAPPASKKNSSTPPRSAAASTVTMPKAKEAKSGSKLSTSPLSSTSKPVPVTTKCSSSSASASSPTSPKVSSTSPSVSSLPCSTPPSSPLAPPQVGSLVPGEGDASVTQPKIVKAGGKGKSKKGPPSAVANAQLSAKAAQLPDKTGAQVTEAIPNKEGTEALNTDASMAKAAVPVTVPGPDPVSVPPEISITASPPKSDLSLSPKNVDAPVAFKVTSQPAVPAPKSFADAVASNLPKIAPETSKLEKVAVSTEEVKEPKAISAELPLKKPPKEVPGIANSPPVSASTPDISPATHPSSIAKKSKISIASSDGKKVPSSTAQPSVSPSAPAPTPTPTVVTPSPEVASEVAASSPALEEDDELPPLIPPEGFVGMPVLQPPTLVEVSTKPSPPVAPQAAAVSTLKSPPAKSPAKLEPVIKNDKGSGTESDSDESVPELEEPDSAQSQQAQLAAAAEIDEEPVSKAKQSRSEKKARKAMSKLGLRQVTGVTRVTIRKSKNILFVITKPDVYKSPASDTYIVFGEAKIEDLSQQAQLAAAEKFKVQGETVSNIQENTQTPTVQEESEEEEVDETGVEVKDIELVMSQANVSRAKAVRALKNNNNDIVNAIMELTM</sequence>
<feature type="region of interest" description="Disordered" evidence="1">
    <location>
        <begin position="484"/>
        <end position="507"/>
    </location>
</feature>
<evidence type="ECO:0000313" key="4">
    <source>
        <dbReference type="Proteomes" id="UP000694397"/>
    </source>
</evidence>
<dbReference type="CDD" id="cd22054">
    <property type="entry name" value="NAC_NACA"/>
    <property type="match status" value="1"/>
</dbReference>
<feature type="region of interest" description="Disordered" evidence="1">
    <location>
        <begin position="613"/>
        <end position="784"/>
    </location>
</feature>
<dbReference type="InterPro" id="IPR044034">
    <property type="entry name" value="NAC-like_UBA"/>
</dbReference>
<feature type="compositionally biased region" description="Low complexity" evidence="1">
    <location>
        <begin position="617"/>
        <end position="634"/>
    </location>
</feature>
<gene>
    <name evidence="3" type="primary">naca</name>
</gene>
<feature type="compositionally biased region" description="Low complexity" evidence="1">
    <location>
        <begin position="972"/>
        <end position="991"/>
    </location>
</feature>